<comment type="similarity">
    <text evidence="2">Belongs to the MAPRE family.</text>
</comment>
<accession>A0A1I8HPZ1</accession>
<dbReference type="GO" id="GO:0008017">
    <property type="term" value="F:microtubule binding"/>
    <property type="evidence" value="ECO:0007669"/>
    <property type="project" value="InterPro"/>
</dbReference>
<dbReference type="Proteomes" id="UP000095280">
    <property type="component" value="Unplaced"/>
</dbReference>
<keyword evidence="6" id="KW-1185">Reference proteome</keyword>
<comment type="subcellular location">
    <subcellularLocation>
        <location evidence="1">Cytoplasm</location>
        <location evidence="1">Cytoskeleton</location>
    </subcellularLocation>
</comment>
<evidence type="ECO:0000256" key="4">
    <source>
        <dbReference type="ARBA" id="ARBA00023212"/>
    </source>
</evidence>
<dbReference type="InterPro" id="IPR027328">
    <property type="entry name" value="MAPRE"/>
</dbReference>
<evidence type="ECO:0000313" key="7">
    <source>
        <dbReference type="WBParaSite" id="maker-uti_cns_0007214-snap-gene-0.4-mRNA-1"/>
    </source>
</evidence>
<feature type="domain" description="Calponin-homology (CH)" evidence="5">
    <location>
        <begin position="17"/>
        <end position="119"/>
    </location>
</feature>
<keyword evidence="4" id="KW-0206">Cytoskeleton</keyword>
<dbReference type="InterPro" id="IPR001715">
    <property type="entry name" value="CH_dom"/>
</dbReference>
<evidence type="ECO:0000259" key="5">
    <source>
        <dbReference type="PROSITE" id="PS50021"/>
    </source>
</evidence>
<dbReference type="Gene3D" id="1.10.418.10">
    <property type="entry name" value="Calponin-like domain"/>
    <property type="match status" value="1"/>
</dbReference>
<evidence type="ECO:0000256" key="3">
    <source>
        <dbReference type="ARBA" id="ARBA00022490"/>
    </source>
</evidence>
<sequence>MAQQAVNVHSTSQTTDNMSRHEMLGWINASMQTNLGKIEELATGAVYCQLMDMLFPGTLTFKKVKFNTNLEHEYINNFKLLQALFKKHGVDKEVPIERLVKARFQDNFEFAQWFKRLFDANYSGEPYDALAARSGEAIAGSGKAGAGRRTCAIASPHCPPAACKTSTPRTA</sequence>
<reference evidence="7 8" key="1">
    <citation type="submission" date="2016-11" db="UniProtKB">
        <authorList>
            <consortium name="WormBaseParasite"/>
        </authorList>
    </citation>
    <scope>IDENTIFICATION</scope>
</reference>
<dbReference type="AlphaFoldDB" id="A0A1I8HPZ1"/>
<evidence type="ECO:0000313" key="6">
    <source>
        <dbReference type="Proteomes" id="UP000095280"/>
    </source>
</evidence>
<dbReference type="GO" id="GO:0005856">
    <property type="term" value="C:cytoskeleton"/>
    <property type="evidence" value="ECO:0007669"/>
    <property type="project" value="UniProtKB-SubCell"/>
</dbReference>
<protein>
    <submittedName>
        <fullName evidence="7 8">Calponin-homology (CH) domain-containing protein</fullName>
    </submittedName>
</protein>
<dbReference type="PROSITE" id="PS50021">
    <property type="entry name" value="CH"/>
    <property type="match status" value="1"/>
</dbReference>
<dbReference type="PANTHER" id="PTHR10623">
    <property type="entry name" value="MICROTUBULE-ASSOCIATED PROTEIN RP/EB FAMILY MEMBER"/>
    <property type="match status" value="1"/>
</dbReference>
<name>A0A1I8HPZ1_9PLAT</name>
<dbReference type="SUPFAM" id="SSF47576">
    <property type="entry name" value="Calponin-homology domain, CH-domain"/>
    <property type="match status" value="1"/>
</dbReference>
<dbReference type="WBParaSite" id="maker-uti_cns_0045779-snap-gene-0.7-mRNA-1">
    <property type="protein sequence ID" value="maker-uti_cns_0045779-snap-gene-0.7-mRNA-1"/>
    <property type="gene ID" value="maker-uti_cns_0045779-snap-gene-0.7"/>
</dbReference>
<dbReference type="InterPro" id="IPR036872">
    <property type="entry name" value="CH_dom_sf"/>
</dbReference>
<evidence type="ECO:0000256" key="1">
    <source>
        <dbReference type="ARBA" id="ARBA00004245"/>
    </source>
</evidence>
<evidence type="ECO:0000313" key="8">
    <source>
        <dbReference type="WBParaSite" id="maker-uti_cns_0045779-snap-gene-0.7-mRNA-1"/>
    </source>
</evidence>
<evidence type="ECO:0000256" key="2">
    <source>
        <dbReference type="ARBA" id="ARBA00010729"/>
    </source>
</evidence>
<dbReference type="Pfam" id="PF00307">
    <property type="entry name" value="CH"/>
    <property type="match status" value="1"/>
</dbReference>
<organism evidence="6 7">
    <name type="scientific">Macrostomum lignano</name>
    <dbReference type="NCBI Taxonomy" id="282301"/>
    <lineage>
        <taxon>Eukaryota</taxon>
        <taxon>Metazoa</taxon>
        <taxon>Spiralia</taxon>
        <taxon>Lophotrochozoa</taxon>
        <taxon>Platyhelminthes</taxon>
        <taxon>Rhabditophora</taxon>
        <taxon>Macrostomorpha</taxon>
        <taxon>Macrostomida</taxon>
        <taxon>Macrostomidae</taxon>
        <taxon>Macrostomum</taxon>
    </lineage>
</organism>
<dbReference type="WBParaSite" id="maker-uti_cns_0048998-snap-gene-0.3-mRNA-1">
    <property type="protein sequence ID" value="maker-uti_cns_0048998-snap-gene-0.3-mRNA-1"/>
    <property type="gene ID" value="maker-uti_cns_0048998-snap-gene-0.3"/>
</dbReference>
<dbReference type="CDD" id="cd00014">
    <property type="entry name" value="CH_SF"/>
    <property type="match status" value="1"/>
</dbReference>
<dbReference type="WBParaSite" id="maker-uti_cns_0007214-snap-gene-0.4-mRNA-1">
    <property type="protein sequence ID" value="maker-uti_cns_0007214-snap-gene-0.4-mRNA-1"/>
    <property type="gene ID" value="maker-uti_cns_0007214-snap-gene-0.4"/>
</dbReference>
<proteinExistence type="inferred from homology"/>
<keyword evidence="3" id="KW-0963">Cytoplasm</keyword>
<dbReference type="FunFam" id="1.10.418.10:FF:000007">
    <property type="entry name" value="Microtubule-associated protein, RP/EB family, member 2"/>
    <property type="match status" value="1"/>
</dbReference>